<gene>
    <name evidence="1" type="ORF">ACFO26_01720</name>
</gene>
<keyword evidence="2" id="KW-1185">Reference proteome</keyword>
<dbReference type="Proteomes" id="UP001595987">
    <property type="component" value="Unassembled WGS sequence"/>
</dbReference>
<accession>A0ABV9J9Z0</accession>
<reference evidence="2" key="1">
    <citation type="journal article" date="2019" name="Int. J. Syst. Evol. Microbiol.">
        <title>The Global Catalogue of Microorganisms (GCM) 10K type strain sequencing project: providing services to taxonomists for standard genome sequencing and annotation.</title>
        <authorList>
            <consortium name="The Broad Institute Genomics Platform"/>
            <consortium name="The Broad Institute Genome Sequencing Center for Infectious Disease"/>
            <person name="Wu L."/>
            <person name="Ma J."/>
        </authorList>
    </citation>
    <scope>NUCLEOTIDE SEQUENCE [LARGE SCALE GENOMIC DNA]</scope>
    <source>
        <strain evidence="2">CCUG 63287</strain>
    </source>
</reference>
<dbReference type="EMBL" id="JBHSGD010000001">
    <property type="protein sequence ID" value="MFC4651628.1"/>
    <property type="molecule type" value="Genomic_DNA"/>
</dbReference>
<organism evidence="1 2">
    <name type="scientific">Lactococcus nasutitermitis</name>
    <dbReference type="NCBI Taxonomy" id="1652957"/>
    <lineage>
        <taxon>Bacteria</taxon>
        <taxon>Bacillati</taxon>
        <taxon>Bacillota</taxon>
        <taxon>Bacilli</taxon>
        <taxon>Lactobacillales</taxon>
        <taxon>Streptococcaceae</taxon>
        <taxon>Lactococcus</taxon>
    </lineage>
</organism>
<proteinExistence type="predicted"/>
<evidence type="ECO:0000313" key="2">
    <source>
        <dbReference type="Proteomes" id="UP001595987"/>
    </source>
</evidence>
<evidence type="ECO:0000313" key="1">
    <source>
        <dbReference type="EMBL" id="MFC4651628.1"/>
    </source>
</evidence>
<name>A0ABV9J9Z0_9LACT</name>
<comment type="caution">
    <text evidence="1">The sequence shown here is derived from an EMBL/GenBank/DDBJ whole genome shotgun (WGS) entry which is preliminary data.</text>
</comment>
<sequence length="69" mass="8270">METNAYYPRVAQMKQVQSLIASNQLTKTRPQRLAGTDYQRSFSYRKQGWTGFYPRLCWSLDEYDCIPRR</sequence>
<dbReference type="RefSeq" id="WP_244842589.1">
    <property type="nucleotide sequence ID" value="NZ_BOVQ01000003.1"/>
</dbReference>
<protein>
    <submittedName>
        <fullName evidence="1">Uncharacterized protein</fullName>
    </submittedName>
</protein>